<accession>A0A7X6LB61</accession>
<feature type="domain" description="DUF6968" evidence="1">
    <location>
        <begin position="145"/>
        <end position="206"/>
    </location>
</feature>
<dbReference type="Pfam" id="PF22302">
    <property type="entry name" value="DUF6968"/>
    <property type="match status" value="2"/>
</dbReference>
<dbReference type="InterPro" id="IPR054241">
    <property type="entry name" value="DUF6968"/>
</dbReference>
<evidence type="ECO:0000259" key="1">
    <source>
        <dbReference type="Pfam" id="PF22302"/>
    </source>
</evidence>
<evidence type="ECO:0000313" key="3">
    <source>
        <dbReference type="Proteomes" id="UP000540698"/>
    </source>
</evidence>
<protein>
    <recommendedName>
        <fullName evidence="1">DUF6968 domain-containing protein</fullName>
    </recommendedName>
</protein>
<dbReference type="Proteomes" id="UP000540698">
    <property type="component" value="Unassembled WGS sequence"/>
</dbReference>
<proteinExistence type="predicted"/>
<name>A0A7X6LB61_9NOCA</name>
<comment type="caution">
    <text evidence="2">The sequence shown here is derived from an EMBL/GenBank/DDBJ whole genome shotgun (WGS) entry which is preliminary data.</text>
</comment>
<organism evidence="2 3">
    <name type="scientific">Nocardia gamkensis</name>
    <dbReference type="NCBI Taxonomy" id="352869"/>
    <lineage>
        <taxon>Bacteria</taxon>
        <taxon>Bacillati</taxon>
        <taxon>Actinomycetota</taxon>
        <taxon>Actinomycetes</taxon>
        <taxon>Mycobacteriales</taxon>
        <taxon>Nocardiaceae</taxon>
        <taxon>Nocardia</taxon>
    </lineage>
</organism>
<sequence length="216" mass="23270">MRAIPARVTGDTTTSAVRESEHGGAIASTKWRRIREVIATRTVADATREVSIEVGKPQMAPGATGVVCGFRIQGIGERWAHGPDSIAALYRAFQEIAQELRQANSHGAHFAVTEPCDPGFPAAPTRPSCAATTAEHESQALIAARTLRDADSSLSIIIGRPYLAADRREHLCRFHISEQGASLASGVDEIQALHTAISMISERLELPQDWPVSRLS</sequence>
<keyword evidence="3" id="KW-1185">Reference proteome</keyword>
<dbReference type="AlphaFoldDB" id="A0A7X6LB61"/>
<evidence type="ECO:0000313" key="2">
    <source>
        <dbReference type="EMBL" id="NKY31093.1"/>
    </source>
</evidence>
<reference evidence="2 3" key="1">
    <citation type="submission" date="2020-04" db="EMBL/GenBank/DDBJ databases">
        <title>MicrobeNet Type strains.</title>
        <authorList>
            <person name="Nicholson A.C."/>
        </authorList>
    </citation>
    <scope>NUCLEOTIDE SEQUENCE [LARGE SCALE GENOMIC DNA]</scope>
    <source>
        <strain evidence="2 3">DSM 44956</strain>
    </source>
</reference>
<feature type="domain" description="DUF6968" evidence="1">
    <location>
        <begin position="44"/>
        <end position="108"/>
    </location>
</feature>
<dbReference type="RefSeq" id="WP_157114363.1">
    <property type="nucleotide sequence ID" value="NZ_JAAXOS010000025.1"/>
</dbReference>
<dbReference type="EMBL" id="JAAXOS010000025">
    <property type="protein sequence ID" value="NKY31093.1"/>
    <property type="molecule type" value="Genomic_DNA"/>
</dbReference>
<gene>
    <name evidence="2" type="ORF">HGB38_33555</name>
</gene>